<keyword evidence="10" id="KW-0812">Transmembrane</keyword>
<proteinExistence type="inferred from homology"/>
<organism evidence="11">
    <name type="scientific">Timema poppense</name>
    <name type="common">Walking stick</name>
    <dbReference type="NCBI Taxonomy" id="170557"/>
    <lineage>
        <taxon>Eukaryota</taxon>
        <taxon>Metazoa</taxon>
        <taxon>Ecdysozoa</taxon>
        <taxon>Arthropoda</taxon>
        <taxon>Hexapoda</taxon>
        <taxon>Insecta</taxon>
        <taxon>Pterygota</taxon>
        <taxon>Neoptera</taxon>
        <taxon>Polyneoptera</taxon>
        <taxon>Phasmatodea</taxon>
        <taxon>Timematodea</taxon>
        <taxon>Timematoidea</taxon>
        <taxon>Timematidae</taxon>
        <taxon>Timema</taxon>
    </lineage>
</organism>
<sequence length="562" mass="64746">MEFINLLLAIFLLVVPCMYLMKLGLKRARIVRLIDKLPGPPAYPLVGTILDVLVPRDKMMSVFNQRVEKYKPIFRTWLGPFPQVSITSAEYIEVILSTPKFLEKAYIYKFLHPWLGTGLLTSTGSKWKSHRKMITPTFHFKILENFVEVFVEKSEILVRKLEVHADKETFNIYPYITRCALDIICETAMGTQINSQEDTESNYVSAVYGLGEELAYRMIRPWLHPDFIFLRTKRGKHFSQCLSVLHNFTDKIIQSRKVQLSDRTNMTQQDPHDEGEILGSVITNGGATRRHMYAPGARQHMQLAMQTNTDISTTPSSDTHDGATRRQKRRQAFLDLLLQASINGQHLTDIELREEVDTFMFEGHDTTTAAVCWSLFLLGLNPLIQDRVQTELDDLFQGSTRSVTMKDLQEMKYLEQVIKESLRLYPSVPFIARKIDQDVQLGEYTIPAGCILYVPIYHVHRNPDYFPQPEEFNPDHFEAEKVQTRHPYAYIPFSAGPRNCIGQKFALLEEKTLLASILRQFDVISMEAKETVGMTLELVLRPIHGMNVKLRRRPNTSELLTN</sequence>
<evidence type="ECO:0000256" key="7">
    <source>
        <dbReference type="ARBA" id="ARBA00023033"/>
    </source>
</evidence>
<feature type="transmembrane region" description="Helical" evidence="10">
    <location>
        <begin position="6"/>
        <end position="25"/>
    </location>
</feature>
<dbReference type="PANTHER" id="PTHR24291:SF209">
    <property type="entry name" value="CYTOCHROME P450-LIKE PROTEIN"/>
    <property type="match status" value="1"/>
</dbReference>
<evidence type="ECO:0000256" key="8">
    <source>
        <dbReference type="PIRSR" id="PIRSR602401-1"/>
    </source>
</evidence>
<protein>
    <recommendedName>
        <fullName evidence="12">Cytochrome P450</fullName>
    </recommendedName>
</protein>
<evidence type="ECO:0000256" key="6">
    <source>
        <dbReference type="ARBA" id="ARBA00023004"/>
    </source>
</evidence>
<dbReference type="PROSITE" id="PS00086">
    <property type="entry name" value="CYTOCHROME_P450"/>
    <property type="match status" value="1"/>
</dbReference>
<dbReference type="Pfam" id="PF00067">
    <property type="entry name" value="p450"/>
    <property type="match status" value="2"/>
</dbReference>
<evidence type="ECO:0000256" key="2">
    <source>
        <dbReference type="ARBA" id="ARBA00010617"/>
    </source>
</evidence>
<name>A0A7R9H5U9_TIMPO</name>
<dbReference type="GO" id="GO:0004497">
    <property type="term" value="F:monooxygenase activity"/>
    <property type="evidence" value="ECO:0007669"/>
    <property type="project" value="UniProtKB-KW"/>
</dbReference>
<evidence type="ECO:0000256" key="10">
    <source>
        <dbReference type="SAM" id="Phobius"/>
    </source>
</evidence>
<evidence type="ECO:0000256" key="3">
    <source>
        <dbReference type="ARBA" id="ARBA00022617"/>
    </source>
</evidence>
<keyword evidence="7 9" id="KW-0503">Monooxygenase</keyword>
<dbReference type="InterPro" id="IPR017972">
    <property type="entry name" value="Cyt_P450_CS"/>
</dbReference>
<dbReference type="GO" id="GO:0020037">
    <property type="term" value="F:heme binding"/>
    <property type="evidence" value="ECO:0007669"/>
    <property type="project" value="InterPro"/>
</dbReference>
<dbReference type="InterPro" id="IPR050196">
    <property type="entry name" value="Cytochrome_P450_Monoox"/>
</dbReference>
<comment type="similarity">
    <text evidence="2 9">Belongs to the cytochrome P450 family.</text>
</comment>
<gene>
    <name evidence="11" type="ORF">TPSB3V08_LOCUS7114</name>
</gene>
<dbReference type="InterPro" id="IPR002401">
    <property type="entry name" value="Cyt_P450_E_grp-I"/>
</dbReference>
<dbReference type="AlphaFoldDB" id="A0A7R9H5U9"/>
<evidence type="ECO:0000256" key="9">
    <source>
        <dbReference type="RuleBase" id="RU000461"/>
    </source>
</evidence>
<keyword evidence="10" id="KW-0472">Membrane</keyword>
<dbReference type="InterPro" id="IPR001128">
    <property type="entry name" value="Cyt_P450"/>
</dbReference>
<evidence type="ECO:0000256" key="4">
    <source>
        <dbReference type="ARBA" id="ARBA00022723"/>
    </source>
</evidence>
<evidence type="ECO:0000256" key="5">
    <source>
        <dbReference type="ARBA" id="ARBA00023002"/>
    </source>
</evidence>
<keyword evidence="5 9" id="KW-0560">Oxidoreductase</keyword>
<keyword evidence="6 8" id="KW-0408">Iron</keyword>
<evidence type="ECO:0000313" key="11">
    <source>
        <dbReference type="EMBL" id="CAD7409958.1"/>
    </source>
</evidence>
<feature type="binding site" description="axial binding residue" evidence="8">
    <location>
        <position position="500"/>
    </location>
    <ligand>
        <name>heme</name>
        <dbReference type="ChEBI" id="CHEBI:30413"/>
    </ligand>
    <ligandPart>
        <name>Fe</name>
        <dbReference type="ChEBI" id="CHEBI:18248"/>
    </ligandPart>
</feature>
<reference evidence="11" key="1">
    <citation type="submission" date="2020-11" db="EMBL/GenBank/DDBJ databases">
        <authorList>
            <person name="Tran Van P."/>
        </authorList>
    </citation>
    <scope>NUCLEOTIDE SEQUENCE</scope>
</reference>
<dbReference type="PRINTS" id="PR00385">
    <property type="entry name" value="P450"/>
</dbReference>
<evidence type="ECO:0008006" key="12">
    <source>
        <dbReference type="Google" id="ProtNLM"/>
    </source>
</evidence>
<keyword evidence="4 8" id="KW-0479">Metal-binding</keyword>
<keyword evidence="10" id="KW-1133">Transmembrane helix</keyword>
<dbReference type="PRINTS" id="PR00463">
    <property type="entry name" value="EP450I"/>
</dbReference>
<dbReference type="EMBL" id="OD004443">
    <property type="protein sequence ID" value="CAD7409958.1"/>
    <property type="molecule type" value="Genomic_DNA"/>
</dbReference>
<dbReference type="GO" id="GO:0005506">
    <property type="term" value="F:iron ion binding"/>
    <property type="evidence" value="ECO:0007669"/>
    <property type="project" value="InterPro"/>
</dbReference>
<dbReference type="InterPro" id="IPR036396">
    <property type="entry name" value="Cyt_P450_sf"/>
</dbReference>
<comment type="cofactor">
    <cofactor evidence="1 8">
        <name>heme</name>
        <dbReference type="ChEBI" id="CHEBI:30413"/>
    </cofactor>
</comment>
<dbReference type="GO" id="GO:0016705">
    <property type="term" value="F:oxidoreductase activity, acting on paired donors, with incorporation or reduction of molecular oxygen"/>
    <property type="evidence" value="ECO:0007669"/>
    <property type="project" value="InterPro"/>
</dbReference>
<dbReference type="Gene3D" id="1.10.630.10">
    <property type="entry name" value="Cytochrome P450"/>
    <property type="match status" value="1"/>
</dbReference>
<accession>A0A7R9H5U9</accession>
<evidence type="ECO:0000256" key="1">
    <source>
        <dbReference type="ARBA" id="ARBA00001971"/>
    </source>
</evidence>
<dbReference type="SUPFAM" id="SSF48264">
    <property type="entry name" value="Cytochrome P450"/>
    <property type="match status" value="1"/>
</dbReference>
<dbReference type="PANTHER" id="PTHR24291">
    <property type="entry name" value="CYTOCHROME P450 FAMILY 4"/>
    <property type="match status" value="1"/>
</dbReference>
<keyword evidence="3 8" id="KW-0349">Heme</keyword>